<feature type="domain" description="RRM" evidence="4">
    <location>
        <begin position="35"/>
        <end position="113"/>
    </location>
</feature>
<accession>A0AAV7K756</accession>
<dbReference type="GO" id="GO:0071011">
    <property type="term" value="C:precatalytic spliceosome"/>
    <property type="evidence" value="ECO:0007669"/>
    <property type="project" value="TreeGrafter"/>
</dbReference>
<keyword evidence="1 2" id="KW-0694">RNA-binding</keyword>
<dbReference type="InterPro" id="IPR000504">
    <property type="entry name" value="RRM_dom"/>
</dbReference>
<evidence type="ECO:0000313" key="6">
    <source>
        <dbReference type="Proteomes" id="UP001165289"/>
    </source>
</evidence>
<dbReference type="Gene3D" id="3.30.70.330">
    <property type="match status" value="1"/>
</dbReference>
<dbReference type="InterPro" id="IPR012677">
    <property type="entry name" value="Nucleotide-bd_a/b_plait_sf"/>
</dbReference>
<gene>
    <name evidence="5" type="ORF">LOD99_15973</name>
</gene>
<evidence type="ECO:0000256" key="2">
    <source>
        <dbReference type="PROSITE-ProRule" id="PRU00176"/>
    </source>
</evidence>
<dbReference type="InterPro" id="IPR051847">
    <property type="entry name" value="RNA_proc/Spliceosome_comp"/>
</dbReference>
<proteinExistence type="predicted"/>
<dbReference type="Pfam" id="PF00076">
    <property type="entry name" value="RRM_1"/>
    <property type="match status" value="1"/>
</dbReference>
<feature type="region of interest" description="Disordered" evidence="3">
    <location>
        <begin position="125"/>
        <end position="182"/>
    </location>
</feature>
<dbReference type="GO" id="GO:0005686">
    <property type="term" value="C:U2 snRNP"/>
    <property type="evidence" value="ECO:0007669"/>
    <property type="project" value="TreeGrafter"/>
</dbReference>
<dbReference type="SUPFAM" id="SSF54928">
    <property type="entry name" value="RNA-binding domain, RBD"/>
    <property type="match status" value="1"/>
</dbReference>
<feature type="compositionally biased region" description="Basic residues" evidence="3">
    <location>
        <begin position="171"/>
        <end position="182"/>
    </location>
</feature>
<dbReference type="PANTHER" id="PTHR45880:SF1">
    <property type="entry name" value="RNA-BINDING MOTIF PROTEIN, X-LINKED 2"/>
    <property type="match status" value="1"/>
</dbReference>
<dbReference type="GO" id="GO:0003723">
    <property type="term" value="F:RNA binding"/>
    <property type="evidence" value="ECO:0007669"/>
    <property type="project" value="UniProtKB-UniRule"/>
</dbReference>
<dbReference type="InterPro" id="IPR035979">
    <property type="entry name" value="RBD_domain_sf"/>
</dbReference>
<dbReference type="EMBL" id="JAKMXF010000122">
    <property type="protein sequence ID" value="KAI6657187.1"/>
    <property type="molecule type" value="Genomic_DNA"/>
</dbReference>
<dbReference type="GO" id="GO:0071013">
    <property type="term" value="C:catalytic step 2 spliceosome"/>
    <property type="evidence" value="ECO:0007669"/>
    <property type="project" value="TreeGrafter"/>
</dbReference>
<protein>
    <submittedName>
        <fullName evidence="5">RNA-binding motif protein, X-linked 2</fullName>
    </submittedName>
</protein>
<comment type="caution">
    <text evidence="5">The sequence shown here is derived from an EMBL/GenBank/DDBJ whole genome shotgun (WGS) entry which is preliminary data.</text>
</comment>
<evidence type="ECO:0000256" key="3">
    <source>
        <dbReference type="SAM" id="MobiDB-lite"/>
    </source>
</evidence>
<dbReference type="Proteomes" id="UP001165289">
    <property type="component" value="Unassembled WGS sequence"/>
</dbReference>
<dbReference type="GO" id="GO:0000398">
    <property type="term" value="P:mRNA splicing, via spliceosome"/>
    <property type="evidence" value="ECO:0007669"/>
    <property type="project" value="InterPro"/>
</dbReference>
<dbReference type="PROSITE" id="PS50102">
    <property type="entry name" value="RRM"/>
    <property type="match status" value="1"/>
</dbReference>
<organism evidence="5 6">
    <name type="scientific">Oopsacas minuta</name>
    <dbReference type="NCBI Taxonomy" id="111878"/>
    <lineage>
        <taxon>Eukaryota</taxon>
        <taxon>Metazoa</taxon>
        <taxon>Porifera</taxon>
        <taxon>Hexactinellida</taxon>
        <taxon>Hexasterophora</taxon>
        <taxon>Lyssacinosida</taxon>
        <taxon>Leucopsacidae</taxon>
        <taxon>Oopsacas</taxon>
    </lineage>
</organism>
<keyword evidence="6" id="KW-1185">Reference proteome</keyword>
<dbReference type="InterPro" id="IPR045844">
    <property type="entry name" value="RRM_Ist3-like"/>
</dbReference>
<evidence type="ECO:0000313" key="5">
    <source>
        <dbReference type="EMBL" id="KAI6657187.1"/>
    </source>
</evidence>
<evidence type="ECO:0000256" key="1">
    <source>
        <dbReference type="ARBA" id="ARBA00022884"/>
    </source>
</evidence>
<evidence type="ECO:0000259" key="4">
    <source>
        <dbReference type="PROSITE" id="PS50102"/>
    </source>
</evidence>
<dbReference type="SMART" id="SM00360">
    <property type="entry name" value="RRM"/>
    <property type="match status" value="1"/>
</dbReference>
<dbReference type="AlphaFoldDB" id="A0AAV7K756"/>
<sequence length="182" mass="20515">MNPLTNVRNIKRLGEIELTRIDKKGSWHDDYTDSAYIYIGSLSYELTEGDILAVFSQYGEIVSINLVKDKQTDKSRGYCFLCYADQRSTILAVDNLNGIKLCGRTIRVDHVKDYKQSKDGEGIEVGEIDCAPKTPPPSDEMDSGSSYDSNEWIAAPRKKKVKTNQEEGIKAKHKHTHKTKAN</sequence>
<reference evidence="5 6" key="1">
    <citation type="journal article" date="2023" name="BMC Biol.">
        <title>The compact genome of the sponge Oopsacas minuta (Hexactinellida) is lacking key metazoan core genes.</title>
        <authorList>
            <person name="Santini S."/>
            <person name="Schenkelaars Q."/>
            <person name="Jourda C."/>
            <person name="Duchesne M."/>
            <person name="Belahbib H."/>
            <person name="Rocher C."/>
            <person name="Selva M."/>
            <person name="Riesgo A."/>
            <person name="Vervoort M."/>
            <person name="Leys S.P."/>
            <person name="Kodjabachian L."/>
            <person name="Le Bivic A."/>
            <person name="Borchiellini C."/>
            <person name="Claverie J.M."/>
            <person name="Renard E."/>
        </authorList>
    </citation>
    <scope>NUCLEOTIDE SEQUENCE [LARGE SCALE GENOMIC DNA]</scope>
    <source>
        <strain evidence="5">SPO-2</strain>
    </source>
</reference>
<dbReference type="CDD" id="cd12411">
    <property type="entry name" value="RRM_ist3_like"/>
    <property type="match status" value="1"/>
</dbReference>
<dbReference type="PANTHER" id="PTHR45880">
    <property type="entry name" value="RNA-BINDING MOTIF PROTEIN, X-LINKED 2"/>
    <property type="match status" value="1"/>
</dbReference>
<name>A0AAV7K756_9METZ</name>